<accession>A0A699Z1U0</accession>
<name>A0A699Z1U0_HAELA</name>
<sequence length="61" mass="6579">AGLSKHMSAMAQPMHESLAAYLLNSDSGILSQQAHASRARAFYSAQWASSGVESHQSRLTF</sequence>
<dbReference type="EMBL" id="BLLF01000931">
    <property type="protein sequence ID" value="GFH16001.1"/>
    <property type="molecule type" value="Genomic_DNA"/>
</dbReference>
<organism evidence="1 2">
    <name type="scientific">Haematococcus lacustris</name>
    <name type="common">Green alga</name>
    <name type="synonym">Haematococcus pluvialis</name>
    <dbReference type="NCBI Taxonomy" id="44745"/>
    <lineage>
        <taxon>Eukaryota</taxon>
        <taxon>Viridiplantae</taxon>
        <taxon>Chlorophyta</taxon>
        <taxon>core chlorophytes</taxon>
        <taxon>Chlorophyceae</taxon>
        <taxon>CS clade</taxon>
        <taxon>Chlamydomonadales</taxon>
        <taxon>Haematococcaceae</taxon>
        <taxon>Haematococcus</taxon>
    </lineage>
</organism>
<keyword evidence="2" id="KW-1185">Reference proteome</keyword>
<feature type="non-terminal residue" evidence="1">
    <location>
        <position position="1"/>
    </location>
</feature>
<evidence type="ECO:0000313" key="2">
    <source>
        <dbReference type="Proteomes" id="UP000485058"/>
    </source>
</evidence>
<proteinExistence type="predicted"/>
<gene>
    <name evidence="1" type="ORF">HaLaN_12344</name>
</gene>
<comment type="caution">
    <text evidence="1">The sequence shown here is derived from an EMBL/GenBank/DDBJ whole genome shotgun (WGS) entry which is preliminary data.</text>
</comment>
<protein>
    <submittedName>
        <fullName evidence="1">Uncharacterized protein</fullName>
    </submittedName>
</protein>
<feature type="non-terminal residue" evidence="1">
    <location>
        <position position="61"/>
    </location>
</feature>
<reference evidence="1 2" key="1">
    <citation type="submission" date="2020-02" db="EMBL/GenBank/DDBJ databases">
        <title>Draft genome sequence of Haematococcus lacustris strain NIES-144.</title>
        <authorList>
            <person name="Morimoto D."/>
            <person name="Nakagawa S."/>
            <person name="Yoshida T."/>
            <person name="Sawayama S."/>
        </authorList>
    </citation>
    <scope>NUCLEOTIDE SEQUENCE [LARGE SCALE GENOMIC DNA]</scope>
    <source>
        <strain evidence="1 2">NIES-144</strain>
    </source>
</reference>
<evidence type="ECO:0000313" key="1">
    <source>
        <dbReference type="EMBL" id="GFH16001.1"/>
    </source>
</evidence>
<dbReference type="Proteomes" id="UP000485058">
    <property type="component" value="Unassembled WGS sequence"/>
</dbReference>
<dbReference type="AlphaFoldDB" id="A0A699Z1U0"/>